<reference evidence="2" key="2">
    <citation type="submission" date="2023-05" db="EMBL/GenBank/DDBJ databases">
        <authorList>
            <consortium name="Lawrence Berkeley National Laboratory"/>
            <person name="Steindorff A."/>
            <person name="Hensen N."/>
            <person name="Bonometti L."/>
            <person name="Westerberg I."/>
            <person name="Brannstrom I.O."/>
            <person name="Guillou S."/>
            <person name="Cros-Aarteil S."/>
            <person name="Calhoun S."/>
            <person name="Haridas S."/>
            <person name="Kuo A."/>
            <person name="Mondo S."/>
            <person name="Pangilinan J."/>
            <person name="Riley R."/>
            <person name="Labutti K."/>
            <person name="Andreopoulos B."/>
            <person name="Lipzen A."/>
            <person name="Chen C."/>
            <person name="Yanf M."/>
            <person name="Daum C."/>
            <person name="Ng V."/>
            <person name="Clum A."/>
            <person name="Ohm R."/>
            <person name="Martin F."/>
            <person name="Silar P."/>
            <person name="Natvig D."/>
            <person name="Lalanne C."/>
            <person name="Gautier V."/>
            <person name="Ament-Velasquez S.L."/>
            <person name="Kruys A."/>
            <person name="Hutchinson M.I."/>
            <person name="Powell A.J."/>
            <person name="Barry K."/>
            <person name="Miller A.N."/>
            <person name="Grigoriev I.V."/>
            <person name="Debuchy R."/>
            <person name="Gladieux P."/>
            <person name="Thoren M.H."/>
            <person name="Johannesson H."/>
        </authorList>
    </citation>
    <scope>NUCLEOTIDE SEQUENCE</scope>
    <source>
        <strain evidence="2">CBS 892.96</strain>
    </source>
</reference>
<dbReference type="Proteomes" id="UP001302321">
    <property type="component" value="Unassembled WGS sequence"/>
</dbReference>
<proteinExistence type="predicted"/>
<dbReference type="Gene3D" id="3.40.50.720">
    <property type="entry name" value="NAD(P)-binding Rossmann-like Domain"/>
    <property type="match status" value="1"/>
</dbReference>
<organism evidence="2 3">
    <name type="scientific">Triangularia setosa</name>
    <dbReference type="NCBI Taxonomy" id="2587417"/>
    <lineage>
        <taxon>Eukaryota</taxon>
        <taxon>Fungi</taxon>
        <taxon>Dikarya</taxon>
        <taxon>Ascomycota</taxon>
        <taxon>Pezizomycotina</taxon>
        <taxon>Sordariomycetes</taxon>
        <taxon>Sordariomycetidae</taxon>
        <taxon>Sordariales</taxon>
        <taxon>Podosporaceae</taxon>
        <taxon>Triangularia</taxon>
    </lineage>
</organism>
<evidence type="ECO:0000313" key="2">
    <source>
        <dbReference type="EMBL" id="KAK4179822.1"/>
    </source>
</evidence>
<accession>A0AAN6WGR0</accession>
<dbReference type="Pfam" id="PF00106">
    <property type="entry name" value="adh_short"/>
    <property type="match status" value="1"/>
</dbReference>
<dbReference type="PANTHER" id="PTHR43157:SF31">
    <property type="entry name" value="PHOSPHATIDYLINOSITOL-GLYCAN BIOSYNTHESIS CLASS F PROTEIN"/>
    <property type="match status" value="1"/>
</dbReference>
<sequence length="345" mass="37771">MVFDTFSSLLRMPYVPPSFFTRFILHQFFPLPVPNTDYGNKTVIVTGGNGGIGLEAVRHFARLGARVIIACRNTESGQKARNDIERANYPGRVEVWQLDLCSFDSVNAFCAEVNTALDRLDVLVLNAGIMAKELQTHAEGGGYETTILTNVISTFLVAFLLIPLLKQTAEQRAEKAVITVVASEAHFLTSFKERLEPNIFECFRNGNFDQYERYNTSKLLDVLLARELANRLDASSPAGNSKVIVNSVNPGLCKSGLFDKVPVIVSLFIGSLSLIFARSSEQGSRTLLAAAAGGRETHGKYMDAAKVAQPSSFVLSDEGKRSQKRAWEELVSILDGVEKGVSGNI</sequence>
<dbReference type="InterPro" id="IPR036291">
    <property type="entry name" value="NAD(P)-bd_dom_sf"/>
</dbReference>
<reference evidence="2" key="1">
    <citation type="journal article" date="2023" name="Mol. Phylogenet. Evol.">
        <title>Genome-scale phylogeny and comparative genomics of the fungal order Sordariales.</title>
        <authorList>
            <person name="Hensen N."/>
            <person name="Bonometti L."/>
            <person name="Westerberg I."/>
            <person name="Brannstrom I.O."/>
            <person name="Guillou S."/>
            <person name="Cros-Aarteil S."/>
            <person name="Calhoun S."/>
            <person name="Haridas S."/>
            <person name="Kuo A."/>
            <person name="Mondo S."/>
            <person name="Pangilinan J."/>
            <person name="Riley R."/>
            <person name="LaButti K."/>
            <person name="Andreopoulos B."/>
            <person name="Lipzen A."/>
            <person name="Chen C."/>
            <person name="Yan M."/>
            <person name="Daum C."/>
            <person name="Ng V."/>
            <person name="Clum A."/>
            <person name="Steindorff A."/>
            <person name="Ohm R.A."/>
            <person name="Martin F."/>
            <person name="Silar P."/>
            <person name="Natvig D.O."/>
            <person name="Lalanne C."/>
            <person name="Gautier V."/>
            <person name="Ament-Velasquez S.L."/>
            <person name="Kruys A."/>
            <person name="Hutchinson M.I."/>
            <person name="Powell A.J."/>
            <person name="Barry K."/>
            <person name="Miller A.N."/>
            <person name="Grigoriev I.V."/>
            <person name="Debuchy R."/>
            <person name="Gladieux P."/>
            <person name="Hiltunen Thoren M."/>
            <person name="Johannesson H."/>
        </authorList>
    </citation>
    <scope>NUCLEOTIDE SEQUENCE</scope>
    <source>
        <strain evidence="2">CBS 892.96</strain>
    </source>
</reference>
<evidence type="ECO:0000256" key="1">
    <source>
        <dbReference type="ARBA" id="ARBA00023002"/>
    </source>
</evidence>
<dbReference type="SUPFAM" id="SSF51735">
    <property type="entry name" value="NAD(P)-binding Rossmann-fold domains"/>
    <property type="match status" value="1"/>
</dbReference>
<dbReference type="EMBL" id="MU866109">
    <property type="protein sequence ID" value="KAK4179822.1"/>
    <property type="molecule type" value="Genomic_DNA"/>
</dbReference>
<name>A0AAN6WGR0_9PEZI</name>
<dbReference type="AlphaFoldDB" id="A0AAN6WGR0"/>
<dbReference type="PRINTS" id="PR00081">
    <property type="entry name" value="GDHRDH"/>
</dbReference>
<dbReference type="PANTHER" id="PTHR43157">
    <property type="entry name" value="PHOSPHATIDYLINOSITOL-GLYCAN BIOSYNTHESIS CLASS F PROTEIN-RELATED"/>
    <property type="match status" value="1"/>
</dbReference>
<comment type="caution">
    <text evidence="2">The sequence shown here is derived from an EMBL/GenBank/DDBJ whole genome shotgun (WGS) entry which is preliminary data.</text>
</comment>
<dbReference type="GO" id="GO:0016491">
    <property type="term" value="F:oxidoreductase activity"/>
    <property type="evidence" value="ECO:0007669"/>
    <property type="project" value="UniProtKB-KW"/>
</dbReference>
<evidence type="ECO:0000313" key="3">
    <source>
        <dbReference type="Proteomes" id="UP001302321"/>
    </source>
</evidence>
<keyword evidence="3" id="KW-1185">Reference proteome</keyword>
<protein>
    <submittedName>
        <fullName evidence="2">Dehydrogenase/reductase</fullName>
    </submittedName>
</protein>
<dbReference type="InterPro" id="IPR002347">
    <property type="entry name" value="SDR_fam"/>
</dbReference>
<keyword evidence="1" id="KW-0560">Oxidoreductase</keyword>
<gene>
    <name evidence="2" type="ORF">QBC36DRAFT_206084</name>
</gene>